<dbReference type="InterPro" id="IPR040255">
    <property type="entry name" value="Non-specific_endonuclease"/>
</dbReference>
<keyword evidence="3" id="KW-0255">Endonuclease</keyword>
<keyword evidence="5" id="KW-0479">Metal-binding</keyword>
<evidence type="ECO:0000256" key="4">
    <source>
        <dbReference type="PIRSR" id="PIRSR640255-1"/>
    </source>
</evidence>
<dbReference type="GO" id="GO:0005634">
    <property type="term" value="C:nucleus"/>
    <property type="evidence" value="ECO:0007669"/>
    <property type="project" value="TreeGrafter"/>
</dbReference>
<evidence type="ECO:0000259" key="7">
    <source>
        <dbReference type="SMART" id="SM00892"/>
    </source>
</evidence>
<feature type="active site" description="Proton acceptor" evidence="4">
    <location>
        <position position="280"/>
    </location>
</feature>
<evidence type="ECO:0000313" key="9">
    <source>
        <dbReference type="Proteomes" id="UP001153712"/>
    </source>
</evidence>
<evidence type="ECO:0000256" key="6">
    <source>
        <dbReference type="SAM" id="Phobius"/>
    </source>
</evidence>
<reference evidence="8" key="1">
    <citation type="submission" date="2022-01" db="EMBL/GenBank/DDBJ databases">
        <authorList>
            <person name="King R."/>
        </authorList>
    </citation>
    <scope>NUCLEOTIDE SEQUENCE</scope>
</reference>
<dbReference type="InterPro" id="IPR044929">
    <property type="entry name" value="DNA/RNA_non-sp_Endonuclease_sf"/>
</dbReference>
<dbReference type="GO" id="GO:0000014">
    <property type="term" value="F:single-stranded DNA endodeoxyribonuclease activity"/>
    <property type="evidence" value="ECO:0007669"/>
    <property type="project" value="TreeGrafter"/>
</dbReference>
<dbReference type="GO" id="GO:0005743">
    <property type="term" value="C:mitochondrial inner membrane"/>
    <property type="evidence" value="ECO:0007669"/>
    <property type="project" value="TreeGrafter"/>
</dbReference>
<dbReference type="InterPro" id="IPR044925">
    <property type="entry name" value="His-Me_finger_sf"/>
</dbReference>
<keyword evidence="2" id="KW-0540">Nuclease</keyword>
<dbReference type="InterPro" id="IPR001604">
    <property type="entry name" value="Endo_G_ENPP1-like_dom"/>
</dbReference>
<dbReference type="GO" id="GO:0003676">
    <property type="term" value="F:nucleic acid binding"/>
    <property type="evidence" value="ECO:0007669"/>
    <property type="project" value="InterPro"/>
</dbReference>
<keyword evidence="6" id="KW-1133">Transmembrane helix</keyword>
<dbReference type="PANTHER" id="PTHR13966:SF19">
    <property type="entry name" value="NUCLEASE EXOG, MITOCHONDRIAL"/>
    <property type="match status" value="1"/>
</dbReference>
<protein>
    <recommendedName>
        <fullName evidence="7">DNA/RNA non-specific endonuclease/pyrophosphatase/phosphodiesterase domain-containing protein</fullName>
    </recommendedName>
</protein>
<dbReference type="SUPFAM" id="SSF54060">
    <property type="entry name" value="His-Me finger endonucleases"/>
    <property type="match status" value="1"/>
</dbReference>
<evidence type="ECO:0000256" key="3">
    <source>
        <dbReference type="ARBA" id="ARBA00022759"/>
    </source>
</evidence>
<sequence>MDFERLNMSSDEDPLETEVQNTRKKKTILGGAVLGAVLGACVVATVTCVAVLPKDKSGDDNDYCEVIITNRLSPLLIEPGTTTLMYPAPGSNAIRFSSEQSVEFACPGKKVKVFDEVLDNSIVSAVCRKDGSFLIKNFAGFVKWESISCSSISGPIIRKWKNEDLGDDFKENCFKEGTTMGSIGFYLNQTRYLNAIDICFNTKTGLALYSRYDLHASVHDRVPNVGNPSFQIDNFFNSKGILDNALYLTKNIRVIINQILGLDSKDLTYINDKMFINKGHLAPKADFYYAPMQLATYRYINVAPQWESFNGGNWNDIEISVRNYAFDNKVDLKIWTGSYGIASLPNKKKLSTNIYLYATKKVKLFPVPEIFWKLVYDPKKQKAVVLIGHNNPYEDIRKPVYCNKDVKLSWLKWDANNVQKGYSYACDYNDVKLKQTITYLPDIPVKELL</sequence>
<name>A0A9N9TPP2_PHYSR</name>
<dbReference type="Pfam" id="PF01223">
    <property type="entry name" value="Endonuclease_NS"/>
    <property type="match status" value="1"/>
</dbReference>
<feature type="binding site" evidence="5">
    <location>
        <position position="310"/>
    </location>
    <ligand>
        <name>Mg(2+)</name>
        <dbReference type="ChEBI" id="CHEBI:18420"/>
        <note>catalytic</note>
    </ligand>
</feature>
<evidence type="ECO:0000256" key="5">
    <source>
        <dbReference type="PIRSR" id="PIRSR640255-2"/>
    </source>
</evidence>
<feature type="transmembrane region" description="Helical" evidence="6">
    <location>
        <begin position="28"/>
        <end position="52"/>
    </location>
</feature>
<evidence type="ECO:0000256" key="2">
    <source>
        <dbReference type="ARBA" id="ARBA00022722"/>
    </source>
</evidence>
<evidence type="ECO:0000256" key="1">
    <source>
        <dbReference type="ARBA" id="ARBA00010052"/>
    </source>
</evidence>
<dbReference type="SMART" id="SM00892">
    <property type="entry name" value="Endonuclease_NS"/>
    <property type="match status" value="1"/>
</dbReference>
<dbReference type="PANTHER" id="PTHR13966">
    <property type="entry name" value="ENDONUCLEASE RELATED"/>
    <property type="match status" value="1"/>
</dbReference>
<gene>
    <name evidence="8" type="ORF">PHYEVI_LOCUS9008</name>
</gene>
<dbReference type="GO" id="GO:0006309">
    <property type="term" value="P:apoptotic DNA fragmentation"/>
    <property type="evidence" value="ECO:0007669"/>
    <property type="project" value="TreeGrafter"/>
</dbReference>
<dbReference type="AlphaFoldDB" id="A0A9N9TPP2"/>
<dbReference type="OrthoDB" id="5960141at2759"/>
<dbReference type="EMBL" id="OU900099">
    <property type="protein sequence ID" value="CAG9862702.1"/>
    <property type="molecule type" value="Genomic_DNA"/>
</dbReference>
<evidence type="ECO:0000313" key="8">
    <source>
        <dbReference type="EMBL" id="CAG9862702.1"/>
    </source>
</evidence>
<dbReference type="Proteomes" id="UP001153712">
    <property type="component" value="Chromosome 6"/>
</dbReference>
<dbReference type="GO" id="GO:0046872">
    <property type="term" value="F:metal ion binding"/>
    <property type="evidence" value="ECO:0007669"/>
    <property type="project" value="UniProtKB-KW"/>
</dbReference>
<keyword evidence="9" id="KW-1185">Reference proteome</keyword>
<keyword evidence="6" id="KW-0472">Membrane</keyword>
<proteinExistence type="inferred from homology"/>
<organism evidence="8 9">
    <name type="scientific">Phyllotreta striolata</name>
    <name type="common">Striped flea beetle</name>
    <name type="synonym">Crioceris striolata</name>
    <dbReference type="NCBI Taxonomy" id="444603"/>
    <lineage>
        <taxon>Eukaryota</taxon>
        <taxon>Metazoa</taxon>
        <taxon>Ecdysozoa</taxon>
        <taxon>Arthropoda</taxon>
        <taxon>Hexapoda</taxon>
        <taxon>Insecta</taxon>
        <taxon>Pterygota</taxon>
        <taxon>Neoptera</taxon>
        <taxon>Endopterygota</taxon>
        <taxon>Coleoptera</taxon>
        <taxon>Polyphaga</taxon>
        <taxon>Cucujiformia</taxon>
        <taxon>Chrysomeloidea</taxon>
        <taxon>Chrysomelidae</taxon>
        <taxon>Galerucinae</taxon>
        <taxon>Alticini</taxon>
        <taxon>Phyllotreta</taxon>
    </lineage>
</organism>
<dbReference type="Gene3D" id="3.40.570.10">
    <property type="entry name" value="Extracellular Endonuclease, subunit A"/>
    <property type="match status" value="1"/>
</dbReference>
<comment type="similarity">
    <text evidence="1">Belongs to the DNA/RNA non-specific endonuclease family.</text>
</comment>
<keyword evidence="6" id="KW-0812">Transmembrane</keyword>
<accession>A0A9N9TPP2</accession>
<dbReference type="GO" id="GO:0004521">
    <property type="term" value="F:RNA endonuclease activity"/>
    <property type="evidence" value="ECO:0007669"/>
    <property type="project" value="TreeGrafter"/>
</dbReference>
<dbReference type="FunFam" id="3.40.570.10:FF:000007">
    <property type="entry name" value="Alkaline nuclease"/>
    <property type="match status" value="1"/>
</dbReference>
<keyword evidence="3" id="KW-0378">Hydrolase</keyword>
<feature type="domain" description="DNA/RNA non-specific endonuclease/pyrophosphatase/phosphodiesterase" evidence="7">
    <location>
        <begin position="192"/>
        <end position="431"/>
    </location>
</feature>